<evidence type="ECO:0000256" key="2">
    <source>
        <dbReference type="ARBA" id="ARBA00008234"/>
    </source>
</evidence>
<accession>E2A9I6</accession>
<comment type="subcellular location">
    <subcellularLocation>
        <location evidence="1">Secreted</location>
    </subcellularLocation>
</comment>
<evidence type="ECO:0000256" key="14">
    <source>
        <dbReference type="PIRSR" id="PIRSR000948-2"/>
    </source>
</evidence>
<dbReference type="OMA" id="IMRNSEI"/>
<feature type="signal peptide" evidence="15">
    <location>
        <begin position="1"/>
        <end position="18"/>
    </location>
</feature>
<dbReference type="FunCoup" id="E2A9I6">
    <property type="interactions" value="36"/>
</dbReference>
<dbReference type="InterPro" id="IPR008139">
    <property type="entry name" value="SaposinB_dom"/>
</dbReference>
<dbReference type="Pfam" id="PF00149">
    <property type="entry name" value="Metallophos"/>
    <property type="match status" value="1"/>
</dbReference>
<evidence type="ECO:0000256" key="12">
    <source>
        <dbReference type="PIRNR" id="PIRNR000948"/>
    </source>
</evidence>
<dbReference type="STRING" id="104421.E2A9I6"/>
<comment type="catalytic activity">
    <reaction evidence="11">
        <text>a sphingomyelin + H2O = phosphocholine + an N-acylsphing-4-enine + H(+)</text>
        <dbReference type="Rhea" id="RHEA:19253"/>
        <dbReference type="ChEBI" id="CHEBI:15377"/>
        <dbReference type="ChEBI" id="CHEBI:15378"/>
        <dbReference type="ChEBI" id="CHEBI:17636"/>
        <dbReference type="ChEBI" id="CHEBI:52639"/>
        <dbReference type="ChEBI" id="CHEBI:295975"/>
        <dbReference type="EC" id="3.1.4.12"/>
    </reaction>
    <physiologicalReaction direction="left-to-right" evidence="11">
        <dbReference type="Rhea" id="RHEA:19254"/>
    </physiologicalReaction>
</comment>
<feature type="domain" description="Saposin B-type" evidence="16">
    <location>
        <begin position="74"/>
        <end position="160"/>
    </location>
</feature>
<feature type="binding site" evidence="13">
    <location>
        <position position="196"/>
    </location>
    <ligand>
        <name>Zn(2+)</name>
        <dbReference type="ChEBI" id="CHEBI:29105"/>
        <label>1</label>
    </ligand>
</feature>
<dbReference type="Pfam" id="PF19272">
    <property type="entry name" value="ASMase_C"/>
    <property type="match status" value="1"/>
</dbReference>
<evidence type="ECO:0000256" key="5">
    <source>
        <dbReference type="ARBA" id="ARBA00022729"/>
    </source>
</evidence>
<keyword evidence="8 14" id="KW-1015">Disulfide bond</keyword>
<dbReference type="GO" id="GO:0005764">
    <property type="term" value="C:lysosome"/>
    <property type="evidence" value="ECO:0007669"/>
    <property type="project" value="TreeGrafter"/>
</dbReference>
<dbReference type="SMART" id="SM00741">
    <property type="entry name" value="SapB"/>
    <property type="match status" value="1"/>
</dbReference>
<name>E2A9I6_CAMFO</name>
<protein>
    <recommendedName>
        <fullName evidence="12">Sphingomyelin phosphodiesterase</fullName>
        <ecNumber evidence="12">3.1.4.12</ecNumber>
    </recommendedName>
</protein>
<evidence type="ECO:0000256" key="13">
    <source>
        <dbReference type="PIRSR" id="PIRSR000948-1"/>
    </source>
</evidence>
<dbReference type="OrthoDB" id="282973at2759"/>
<feature type="binding site" evidence="13">
    <location>
        <position position="406"/>
    </location>
    <ligand>
        <name>Zn(2+)</name>
        <dbReference type="ChEBI" id="CHEBI:29105"/>
        <label>2</label>
    </ligand>
</feature>
<dbReference type="PROSITE" id="PS50015">
    <property type="entry name" value="SAP_B"/>
    <property type="match status" value="1"/>
</dbReference>
<keyword evidence="7 13" id="KW-0862">Zinc</keyword>
<dbReference type="CDD" id="cd00842">
    <property type="entry name" value="MPP_ASMase"/>
    <property type="match status" value="1"/>
</dbReference>
<evidence type="ECO:0000256" key="15">
    <source>
        <dbReference type="SAM" id="SignalP"/>
    </source>
</evidence>
<dbReference type="PANTHER" id="PTHR10340">
    <property type="entry name" value="SPHINGOMYELIN PHOSPHODIESTERASE"/>
    <property type="match status" value="1"/>
</dbReference>
<feature type="binding site" evidence="13">
    <location>
        <position position="439"/>
    </location>
    <ligand>
        <name>Zn(2+)</name>
        <dbReference type="ChEBI" id="CHEBI:29105"/>
        <label>2</label>
    </ligand>
</feature>
<feature type="disulfide bond" evidence="14">
    <location>
        <begin position="209"/>
        <end position="214"/>
    </location>
</feature>
<feature type="disulfide bond" evidence="14">
    <location>
        <begin position="565"/>
        <end position="569"/>
    </location>
</feature>
<evidence type="ECO:0000256" key="3">
    <source>
        <dbReference type="ARBA" id="ARBA00022525"/>
    </source>
</evidence>
<dbReference type="Gene3D" id="3.60.21.10">
    <property type="match status" value="1"/>
</dbReference>
<proteinExistence type="inferred from homology"/>
<evidence type="ECO:0000313" key="17">
    <source>
        <dbReference type="EMBL" id="EFN69910.1"/>
    </source>
</evidence>
<evidence type="ECO:0000256" key="6">
    <source>
        <dbReference type="ARBA" id="ARBA00022801"/>
    </source>
</evidence>
<dbReference type="InterPro" id="IPR011160">
    <property type="entry name" value="Sphingomy_PDE"/>
</dbReference>
<evidence type="ECO:0000256" key="9">
    <source>
        <dbReference type="ARBA" id="ARBA00023180"/>
    </source>
</evidence>
<dbReference type="PANTHER" id="PTHR10340:SF29">
    <property type="entry name" value="SPHINGOMYELIN PHOSPHODIESTERASE"/>
    <property type="match status" value="1"/>
</dbReference>
<dbReference type="GO" id="GO:0005615">
    <property type="term" value="C:extracellular space"/>
    <property type="evidence" value="ECO:0007669"/>
    <property type="project" value="TreeGrafter"/>
</dbReference>
<dbReference type="Proteomes" id="UP000000311">
    <property type="component" value="Unassembled WGS sequence"/>
</dbReference>
<evidence type="ECO:0000313" key="18">
    <source>
        <dbReference type="Proteomes" id="UP000000311"/>
    </source>
</evidence>
<feature type="binding site" evidence="13">
    <location>
        <position position="194"/>
    </location>
    <ligand>
        <name>Zn(2+)</name>
        <dbReference type="ChEBI" id="CHEBI:29105"/>
        <label>1</label>
    </ligand>
</feature>
<keyword evidence="6 12" id="KW-0378">Hydrolase</keyword>
<dbReference type="EMBL" id="GL437912">
    <property type="protein sequence ID" value="EFN69910.1"/>
    <property type="molecule type" value="Genomic_DNA"/>
</dbReference>
<feature type="binding site" evidence="13">
    <location>
        <position position="441"/>
    </location>
    <ligand>
        <name>Zn(2+)</name>
        <dbReference type="ChEBI" id="CHEBI:29105"/>
        <label>1</label>
    </ligand>
</feature>
<reference evidence="17 18" key="1">
    <citation type="journal article" date="2010" name="Science">
        <title>Genomic comparison of the ants Camponotus floridanus and Harpegnathos saltator.</title>
        <authorList>
            <person name="Bonasio R."/>
            <person name="Zhang G."/>
            <person name="Ye C."/>
            <person name="Mutti N.S."/>
            <person name="Fang X."/>
            <person name="Qin N."/>
            <person name="Donahue G."/>
            <person name="Yang P."/>
            <person name="Li Q."/>
            <person name="Li C."/>
            <person name="Zhang P."/>
            <person name="Huang Z."/>
            <person name="Berger S.L."/>
            <person name="Reinberg D."/>
            <person name="Wang J."/>
            <person name="Liebig J."/>
        </authorList>
    </citation>
    <scope>NUCLEOTIDE SEQUENCE [LARGE SCALE GENOMIC DNA]</scope>
    <source>
        <strain evidence="18">C129</strain>
    </source>
</reference>
<keyword evidence="4 13" id="KW-0479">Metal-binding</keyword>
<comment type="similarity">
    <text evidence="2 12">Belongs to the acid sphingomyelinase family.</text>
</comment>
<feature type="chain" id="PRO_5003156758" description="Sphingomyelin phosphodiesterase" evidence="15">
    <location>
        <begin position="19"/>
        <end position="589"/>
    </location>
</feature>
<feature type="disulfide bond" evidence="14">
    <location>
        <begin position="78"/>
        <end position="156"/>
    </location>
</feature>
<dbReference type="Gene3D" id="1.10.225.10">
    <property type="entry name" value="Saposin-like"/>
    <property type="match status" value="1"/>
</dbReference>
<organism evidence="18">
    <name type="scientific">Camponotus floridanus</name>
    <name type="common">Florida carpenter ant</name>
    <dbReference type="NCBI Taxonomy" id="104421"/>
    <lineage>
        <taxon>Eukaryota</taxon>
        <taxon>Metazoa</taxon>
        <taxon>Ecdysozoa</taxon>
        <taxon>Arthropoda</taxon>
        <taxon>Hexapoda</taxon>
        <taxon>Insecta</taxon>
        <taxon>Pterygota</taxon>
        <taxon>Neoptera</taxon>
        <taxon>Endopterygota</taxon>
        <taxon>Hymenoptera</taxon>
        <taxon>Apocrita</taxon>
        <taxon>Aculeata</taxon>
        <taxon>Formicoidea</taxon>
        <taxon>Formicidae</taxon>
        <taxon>Formicinae</taxon>
        <taxon>Camponotus</taxon>
    </lineage>
</organism>
<gene>
    <name evidence="17" type="ORF">EAG_13595</name>
</gene>
<feature type="disulfide bond" evidence="14">
    <location>
        <begin position="215"/>
        <end position="238"/>
    </location>
</feature>
<evidence type="ECO:0000256" key="10">
    <source>
        <dbReference type="ARBA" id="ARBA00023295"/>
    </source>
</evidence>
<dbReference type="InterPro" id="IPR041805">
    <property type="entry name" value="ASMase/PPN1_MPP"/>
</dbReference>
<keyword evidence="10 12" id="KW-0326">Glycosidase</keyword>
<dbReference type="PIRSF" id="PIRSF000948">
    <property type="entry name" value="Sphingomy_PDE"/>
    <property type="match status" value="1"/>
</dbReference>
<evidence type="ECO:0000256" key="8">
    <source>
        <dbReference type="ARBA" id="ARBA00023157"/>
    </source>
</evidence>
<feature type="binding site" evidence="13">
    <location>
        <position position="296"/>
    </location>
    <ligand>
        <name>Zn(2+)</name>
        <dbReference type="ChEBI" id="CHEBI:29105"/>
        <label>2</label>
    </ligand>
</feature>
<dbReference type="GO" id="GO:0046513">
    <property type="term" value="P:ceramide biosynthetic process"/>
    <property type="evidence" value="ECO:0007669"/>
    <property type="project" value="TreeGrafter"/>
</dbReference>
<feature type="disulfide bond" evidence="14">
    <location>
        <begin position="366"/>
        <end position="413"/>
    </location>
</feature>
<dbReference type="InterPro" id="IPR011001">
    <property type="entry name" value="Saposin-like"/>
</dbReference>
<keyword evidence="9" id="KW-0325">Glycoprotein</keyword>
<comment type="function">
    <text evidence="12">Converts sphingomyelin to ceramide.</text>
</comment>
<dbReference type="SUPFAM" id="SSF47862">
    <property type="entry name" value="Saposin"/>
    <property type="match status" value="1"/>
</dbReference>
<evidence type="ECO:0000256" key="11">
    <source>
        <dbReference type="ARBA" id="ARBA00047268"/>
    </source>
</evidence>
<feature type="disulfide bond" evidence="14">
    <location>
        <begin position="109"/>
        <end position="120"/>
    </location>
</feature>
<evidence type="ECO:0000259" key="16">
    <source>
        <dbReference type="PROSITE" id="PS50015"/>
    </source>
</evidence>
<dbReference type="GO" id="GO:0046872">
    <property type="term" value="F:metal ion binding"/>
    <property type="evidence" value="ECO:0007669"/>
    <property type="project" value="UniProtKB-KW"/>
</dbReference>
<keyword evidence="5 15" id="KW-0732">Signal</keyword>
<evidence type="ECO:0000256" key="1">
    <source>
        <dbReference type="ARBA" id="ARBA00004613"/>
    </source>
</evidence>
<dbReference type="GO" id="GO:0016020">
    <property type="term" value="C:membrane"/>
    <property type="evidence" value="ECO:0007669"/>
    <property type="project" value="GOC"/>
</dbReference>
<dbReference type="GO" id="GO:0061750">
    <property type="term" value="F:acid sphingomyelin phosphodiesterase activity"/>
    <property type="evidence" value="ECO:0007669"/>
    <property type="project" value="TreeGrafter"/>
</dbReference>
<dbReference type="InParanoid" id="E2A9I6"/>
<dbReference type="InterPro" id="IPR029052">
    <property type="entry name" value="Metallo-depent_PP-like"/>
</dbReference>
<keyword evidence="18" id="KW-1185">Reference proteome</keyword>
<dbReference type="SUPFAM" id="SSF56300">
    <property type="entry name" value="Metallo-dependent phosphatases"/>
    <property type="match status" value="1"/>
</dbReference>
<dbReference type="InterPro" id="IPR045473">
    <property type="entry name" value="ASM_C"/>
</dbReference>
<dbReference type="InterPro" id="IPR004843">
    <property type="entry name" value="Calcineurin-like_PHP"/>
</dbReference>
<comment type="cofactor">
    <cofactor evidence="13">
        <name>Zn(2+)</name>
        <dbReference type="ChEBI" id="CHEBI:29105"/>
    </cofactor>
    <text evidence="13">Binds 2 Zn(2+) ions per subunit.</text>
</comment>
<dbReference type="EC" id="3.1.4.12" evidence="12"/>
<dbReference type="GO" id="GO:0006685">
    <property type="term" value="P:sphingomyelin catabolic process"/>
    <property type="evidence" value="ECO:0007669"/>
    <property type="project" value="UniProtKB-UniRule"/>
</dbReference>
<sequence length="589" mass="68550">MQLYKVLFFALLLKVANSNGVTYEDEMVLRLTNEINNWVKTGVESQELQSLLDNLAFPASLKRSNWNDFTSKRNTITCVLCRSVFDSLIEFYKNGMSVNDIKSDVIKLCTRLNFGTERVCNGSVTLNLPTILHIIDAKPNLTASSICGVIFESQSCPLIIGDEFKWTINIDSSPPKLIDDYENENIINIIQLTDIHYDRNYEPFGNAYCDEPTCCRRGQNDTNTSNKVAGYWGDYNYCDSPWHAVVDVLEQIKATHQVYHGTWETSFEGNFESINKTYYQIYKTFRNTPVYPILGNHESHPVNLYAPETITDRNINTQWLYNLMAHLWINFGWLPESTRSTILKGGYYTVTPKKGFRIIALNSNVCYSYNWWLWYQPKDPYDQLQWLADTLLQAEKDGEFVHILAHVPANDECQGTWKREYLKIVNRYARIIRAQFNGHTHNDEVQLFYSNDNSSTVNNVAWNGGSATAYSNLNPNYKLYIVDSKNYAVKDIENWMYNLTLANENATQRPLWYKSYSFKEEYKIPDLSYNSLQSWLYKLARDENLLSRYYRNFFKCAEPSLEKECNMVCMRAYVCRIFTSLGDYPSYCN</sequence>
<dbReference type="AlphaFoldDB" id="E2A9I6"/>
<keyword evidence="3" id="KW-0964">Secreted</keyword>
<evidence type="ECO:0000256" key="7">
    <source>
        <dbReference type="ARBA" id="ARBA00022833"/>
    </source>
</evidence>
<evidence type="ECO:0000256" key="4">
    <source>
        <dbReference type="ARBA" id="ARBA00022723"/>
    </source>
</evidence>
<dbReference type="GO" id="GO:0016798">
    <property type="term" value="F:hydrolase activity, acting on glycosyl bonds"/>
    <property type="evidence" value="ECO:0007669"/>
    <property type="project" value="UniProtKB-KW"/>
</dbReference>